<dbReference type="FunFam" id="3.30.2130.10:FF:000001">
    <property type="entry name" value="Bifunctional aspartokinase/homoserine dehydrogenase"/>
    <property type="match status" value="1"/>
</dbReference>
<dbReference type="SUPFAM" id="SSF53633">
    <property type="entry name" value="Carbamate kinase-like"/>
    <property type="match status" value="1"/>
</dbReference>
<comment type="similarity">
    <text evidence="5 14">Belongs to the aspartokinase family.</text>
</comment>
<evidence type="ECO:0000256" key="2">
    <source>
        <dbReference type="ARBA" id="ARBA00004766"/>
    </source>
</evidence>
<comment type="pathway">
    <text evidence="3 15">Amino-acid biosynthesis; L-methionine biosynthesis via de novo pathway; L-homoserine from L-aspartate: step 1/3.</text>
</comment>
<dbReference type="PROSITE" id="PS00324">
    <property type="entry name" value="ASPARTOKINASE"/>
    <property type="match status" value="1"/>
</dbReference>
<keyword evidence="8 14" id="KW-0418">Kinase</keyword>
<dbReference type="PIRSF" id="PIRSF000726">
    <property type="entry name" value="Asp_kin"/>
    <property type="match status" value="1"/>
</dbReference>
<keyword evidence="9 13" id="KW-0067">ATP-binding</keyword>
<dbReference type="NCBIfam" id="NF006540">
    <property type="entry name" value="PRK09034.1"/>
    <property type="match status" value="1"/>
</dbReference>
<accession>E9SG39</accession>
<dbReference type="PANTHER" id="PTHR21499:SF67">
    <property type="entry name" value="ASPARTOKINASE 3"/>
    <property type="match status" value="1"/>
</dbReference>
<dbReference type="PANTHER" id="PTHR21499">
    <property type="entry name" value="ASPARTATE KINASE"/>
    <property type="match status" value="1"/>
</dbReference>
<evidence type="ECO:0000256" key="13">
    <source>
        <dbReference type="PIRSR" id="PIRSR000726-1"/>
    </source>
</evidence>
<dbReference type="InterPro" id="IPR045865">
    <property type="entry name" value="ACT-like_dom_sf"/>
</dbReference>
<dbReference type="Pfam" id="PF22468">
    <property type="entry name" value="ACT_9"/>
    <property type="match status" value="1"/>
</dbReference>
<dbReference type="Gene3D" id="3.40.1160.10">
    <property type="entry name" value="Acetylglutamate kinase-like"/>
    <property type="match status" value="1"/>
</dbReference>
<dbReference type="GO" id="GO:0009090">
    <property type="term" value="P:homoserine biosynthetic process"/>
    <property type="evidence" value="ECO:0007669"/>
    <property type="project" value="TreeGrafter"/>
</dbReference>
<name>E9SG39_RUMAL</name>
<gene>
    <name evidence="17" type="ORF">CUS_7760</name>
</gene>
<evidence type="ECO:0000256" key="6">
    <source>
        <dbReference type="ARBA" id="ARBA00022679"/>
    </source>
</evidence>
<dbReference type="GO" id="GO:0005524">
    <property type="term" value="F:ATP binding"/>
    <property type="evidence" value="ECO:0007669"/>
    <property type="project" value="UniProtKB-KW"/>
</dbReference>
<dbReference type="CDD" id="cd04916">
    <property type="entry name" value="ACT_AKiii-YclM-BS_2"/>
    <property type="match status" value="1"/>
</dbReference>
<feature type="binding site" evidence="13">
    <location>
        <position position="61"/>
    </location>
    <ligand>
        <name>substrate</name>
    </ligand>
</feature>
<comment type="catalytic activity">
    <reaction evidence="12 14">
        <text>L-aspartate + ATP = 4-phospho-L-aspartate + ADP</text>
        <dbReference type="Rhea" id="RHEA:23776"/>
        <dbReference type="ChEBI" id="CHEBI:29991"/>
        <dbReference type="ChEBI" id="CHEBI:30616"/>
        <dbReference type="ChEBI" id="CHEBI:57535"/>
        <dbReference type="ChEBI" id="CHEBI:456216"/>
        <dbReference type="EC" id="2.7.2.4"/>
    </reaction>
</comment>
<reference evidence="17 18" key="1">
    <citation type="submission" date="2011-02" db="EMBL/GenBank/DDBJ databases">
        <authorList>
            <person name="Nelson K.E."/>
            <person name="Sutton G."/>
            <person name="Torralba M."/>
            <person name="Durkin S."/>
            <person name="Harkins D."/>
            <person name="Montgomery R."/>
            <person name="Ziemer C."/>
            <person name="Klaassens E."/>
            <person name="Ocuiv P."/>
            <person name="Morrison M."/>
        </authorList>
    </citation>
    <scope>NUCLEOTIDE SEQUENCE [LARGE SCALE GENOMIC DNA]</scope>
    <source>
        <strain evidence="17 18">8</strain>
    </source>
</reference>
<evidence type="ECO:0000256" key="15">
    <source>
        <dbReference type="RuleBase" id="RU004249"/>
    </source>
</evidence>
<keyword evidence="6 14" id="KW-0808">Transferase</keyword>
<dbReference type="NCBIfam" id="TIGR00657">
    <property type="entry name" value="asp_kinases"/>
    <property type="match status" value="1"/>
</dbReference>
<protein>
    <recommendedName>
        <fullName evidence="14">Aspartokinase</fullName>
        <ecNumber evidence="14">2.7.2.4</ecNumber>
    </recommendedName>
</protein>
<dbReference type="UniPathway" id="UPA00051">
    <property type="reaction ID" value="UER00462"/>
</dbReference>
<feature type="binding site" evidence="13">
    <location>
        <begin position="17"/>
        <end position="20"/>
    </location>
    <ligand>
        <name>ATP</name>
        <dbReference type="ChEBI" id="CHEBI:30616"/>
    </ligand>
</feature>
<keyword evidence="7 13" id="KW-0547">Nucleotide-binding</keyword>
<sequence length="450" mass="49431">MYYLSEKGYHVMTKVVKFGGSSLASAEQFRKVKNIITAEDSRRFVVPSAPGKRFSADTKVTDMLYGCYDLAAKGKDFTKEFDAIKERYNGIISELGLDLLLDGEFDVIKACFIGKAGRDYAASRGEFLNGIVLANFLGYNFIDAADVIYFDERGIFDAAHTNKALSEKLEGLDNAVIPGFYGSMPNDTIKTFSRGGSDITGSIVAAAVNADLYENWTDVSGFLTCDPRIIDDPAPITTITYKELRELSYMGATVLHEDAIFPVRKAGIPINIKNTNKPEDVGTLIVESTSQKPKYTITGIAGKKGFTVINIEKDMMNAELGFGRRVLEVFEKNGVNFEHMPSGIDTMSIVVHQEEFAEKEQEILAGIHRNCHPDSIDIETDLALIAVVGRAMKSNRGTAGRIFSALAHAHVNVKMIDQGSSELNIIIGVSESDFEAANRAIYDIFVETKL</sequence>
<feature type="domain" description="ACT" evidence="16">
    <location>
        <begin position="387"/>
        <end position="450"/>
    </location>
</feature>
<organism evidence="17 18">
    <name type="scientific">Ruminococcus albus 8</name>
    <dbReference type="NCBI Taxonomy" id="246199"/>
    <lineage>
        <taxon>Bacteria</taxon>
        <taxon>Bacillati</taxon>
        <taxon>Bacillota</taxon>
        <taxon>Clostridia</taxon>
        <taxon>Eubacteriales</taxon>
        <taxon>Oscillospiraceae</taxon>
        <taxon>Ruminococcus</taxon>
    </lineage>
</organism>
<dbReference type="STRING" id="246199.CUS_7760"/>
<dbReference type="EMBL" id="ADKM02000122">
    <property type="protein sequence ID" value="EGC01709.1"/>
    <property type="molecule type" value="Genomic_DNA"/>
</dbReference>
<comment type="pathway">
    <text evidence="4 15">Amino-acid biosynthesis; L-threonine biosynthesis; L-threonine from L-aspartate: step 1/5.</text>
</comment>
<dbReference type="CDD" id="cd04911">
    <property type="entry name" value="ACT_AKiii-YclM-BS_1"/>
    <property type="match status" value="1"/>
</dbReference>
<dbReference type="SUPFAM" id="SSF55021">
    <property type="entry name" value="ACT-like"/>
    <property type="match status" value="2"/>
</dbReference>
<evidence type="ECO:0000313" key="18">
    <source>
        <dbReference type="Proteomes" id="UP000004259"/>
    </source>
</evidence>
<dbReference type="InterPro" id="IPR002912">
    <property type="entry name" value="ACT_dom"/>
</dbReference>
<evidence type="ECO:0000256" key="9">
    <source>
        <dbReference type="ARBA" id="ARBA00022840"/>
    </source>
</evidence>
<evidence type="ECO:0000256" key="12">
    <source>
        <dbReference type="ARBA" id="ARBA00047872"/>
    </source>
</evidence>
<feature type="binding site" evidence="13">
    <location>
        <begin position="217"/>
        <end position="218"/>
    </location>
    <ligand>
        <name>ATP</name>
        <dbReference type="ChEBI" id="CHEBI:30616"/>
    </ligand>
</feature>
<comment type="caution">
    <text evidence="17">The sequence shown here is derived from an EMBL/GenBank/DDBJ whole genome shotgun (WGS) entry which is preliminary data.</text>
</comment>
<dbReference type="Gene3D" id="3.30.2130.10">
    <property type="entry name" value="VC0802-like"/>
    <property type="match status" value="1"/>
</dbReference>
<dbReference type="InterPro" id="IPR018042">
    <property type="entry name" value="Aspartate_kinase_CS"/>
</dbReference>
<keyword evidence="15" id="KW-0028">Amino-acid biosynthesis</keyword>
<dbReference type="EC" id="2.7.2.4" evidence="14"/>
<dbReference type="GO" id="GO:0005829">
    <property type="term" value="C:cytosol"/>
    <property type="evidence" value="ECO:0007669"/>
    <property type="project" value="TreeGrafter"/>
</dbReference>
<dbReference type="InterPro" id="IPR005260">
    <property type="entry name" value="Asp_kin_monofn"/>
</dbReference>
<dbReference type="GO" id="GO:0019877">
    <property type="term" value="P:diaminopimelate biosynthetic process"/>
    <property type="evidence" value="ECO:0007669"/>
    <property type="project" value="UniProtKB-KW"/>
</dbReference>
<dbReference type="InterPro" id="IPR054352">
    <property type="entry name" value="ACT_Aspartokinase"/>
</dbReference>
<dbReference type="Proteomes" id="UP000004259">
    <property type="component" value="Unassembled WGS sequence"/>
</dbReference>
<dbReference type="GO" id="GO:0004072">
    <property type="term" value="F:aspartate kinase activity"/>
    <property type="evidence" value="ECO:0007669"/>
    <property type="project" value="UniProtKB-EC"/>
</dbReference>
<evidence type="ECO:0000256" key="3">
    <source>
        <dbReference type="ARBA" id="ARBA00004986"/>
    </source>
</evidence>
<keyword evidence="11" id="KW-0457">Lysine biosynthesis</keyword>
<dbReference type="AlphaFoldDB" id="E9SG39"/>
<dbReference type="Pfam" id="PF00696">
    <property type="entry name" value="AA_kinase"/>
    <property type="match status" value="1"/>
</dbReference>
<keyword evidence="10" id="KW-0220">Diaminopimelate biosynthesis</keyword>
<dbReference type="eggNOG" id="COG0527">
    <property type="taxonomic scope" value="Bacteria"/>
</dbReference>
<evidence type="ECO:0000256" key="11">
    <source>
        <dbReference type="ARBA" id="ARBA00023154"/>
    </source>
</evidence>
<evidence type="ECO:0000256" key="5">
    <source>
        <dbReference type="ARBA" id="ARBA00010122"/>
    </source>
</evidence>
<dbReference type="InterPro" id="IPR036393">
    <property type="entry name" value="AceGlu_kinase-like_sf"/>
</dbReference>
<evidence type="ECO:0000259" key="16">
    <source>
        <dbReference type="PROSITE" id="PS51671"/>
    </source>
</evidence>
<dbReference type="GO" id="GO:0009088">
    <property type="term" value="P:threonine biosynthetic process"/>
    <property type="evidence" value="ECO:0007669"/>
    <property type="project" value="UniProtKB-UniPathway"/>
</dbReference>
<dbReference type="UniPathway" id="UPA00034">
    <property type="reaction ID" value="UER00015"/>
</dbReference>
<evidence type="ECO:0000256" key="10">
    <source>
        <dbReference type="ARBA" id="ARBA00022915"/>
    </source>
</evidence>
<keyword evidence="18" id="KW-1185">Reference proteome</keyword>
<comment type="function">
    <text evidence="1">Catalyzes the phosphorylation of the beta-carboxyl group of aspartic acid with ATP to yield 4-phospho-L-aspartate, which is involved in the branched biosynthetic pathway leading to the biosynthesis of amino acids threonine, isoleucine and methionine.</text>
</comment>
<dbReference type="GO" id="GO:0009089">
    <property type="term" value="P:lysine biosynthetic process via diaminopimelate"/>
    <property type="evidence" value="ECO:0007669"/>
    <property type="project" value="UniProtKB-UniPathway"/>
</dbReference>
<evidence type="ECO:0000256" key="4">
    <source>
        <dbReference type="ARBA" id="ARBA00005139"/>
    </source>
</evidence>
<evidence type="ECO:0000256" key="7">
    <source>
        <dbReference type="ARBA" id="ARBA00022741"/>
    </source>
</evidence>
<dbReference type="InterPro" id="IPR001341">
    <property type="entry name" value="Asp_kinase"/>
</dbReference>
<evidence type="ECO:0000256" key="1">
    <source>
        <dbReference type="ARBA" id="ARBA00003121"/>
    </source>
</evidence>
<evidence type="ECO:0000256" key="14">
    <source>
        <dbReference type="RuleBase" id="RU003448"/>
    </source>
</evidence>
<feature type="binding site" evidence="13">
    <location>
        <position position="126"/>
    </location>
    <ligand>
        <name>substrate</name>
    </ligand>
</feature>
<evidence type="ECO:0000313" key="17">
    <source>
        <dbReference type="EMBL" id="EGC01709.1"/>
    </source>
</evidence>
<dbReference type="PROSITE" id="PS51671">
    <property type="entry name" value="ACT"/>
    <property type="match status" value="1"/>
</dbReference>
<comment type="pathway">
    <text evidence="2 15">Amino-acid biosynthesis; L-lysine biosynthesis via DAP pathway; (S)-tetrahydrodipicolinate from L-aspartate: step 1/4.</text>
</comment>
<proteinExistence type="inferred from homology"/>
<dbReference type="UniPathway" id="UPA00050">
    <property type="reaction ID" value="UER00461"/>
</dbReference>
<feature type="binding site" evidence="13">
    <location>
        <position position="228"/>
    </location>
    <ligand>
        <name>ATP</name>
        <dbReference type="ChEBI" id="CHEBI:30616"/>
    </ligand>
</feature>
<dbReference type="InterPro" id="IPR001048">
    <property type="entry name" value="Asp/Glu/Uridylate_kinase"/>
</dbReference>
<evidence type="ECO:0000256" key="8">
    <source>
        <dbReference type="ARBA" id="ARBA00022777"/>
    </source>
</evidence>